<dbReference type="GO" id="GO:0005634">
    <property type="term" value="C:nucleus"/>
    <property type="evidence" value="ECO:0007669"/>
    <property type="project" value="UniProtKB-SubCell"/>
</dbReference>
<dbReference type="GO" id="GO:0008270">
    <property type="term" value="F:zinc ion binding"/>
    <property type="evidence" value="ECO:0007669"/>
    <property type="project" value="UniProtKB-KW"/>
</dbReference>
<dbReference type="eggNOG" id="KOG1721">
    <property type="taxonomic scope" value="Eukaryota"/>
</dbReference>
<evidence type="ECO:0000256" key="5">
    <source>
        <dbReference type="ARBA" id="ARBA00022833"/>
    </source>
</evidence>
<feature type="domain" description="C2H2-type" evidence="8">
    <location>
        <begin position="1"/>
        <end position="28"/>
    </location>
</feature>
<keyword evidence="11" id="KW-1185">Reference proteome</keyword>
<dbReference type="AlphaFoldDB" id="T1EHM7"/>
<keyword evidence="5" id="KW-0862">Zinc</keyword>
<evidence type="ECO:0000256" key="1">
    <source>
        <dbReference type="ARBA" id="ARBA00004123"/>
    </source>
</evidence>
<dbReference type="EMBL" id="AMQM01008245">
    <property type="status" value="NOT_ANNOTATED_CDS"/>
    <property type="molecule type" value="Genomic_DNA"/>
</dbReference>
<keyword evidence="3" id="KW-0677">Repeat</keyword>
<keyword evidence="6" id="KW-0539">Nucleus</keyword>
<dbReference type="GeneID" id="20196077"/>
<dbReference type="HOGENOM" id="CLU_002678_42_25_1"/>
<dbReference type="CTD" id="20196077"/>
<evidence type="ECO:0000313" key="9">
    <source>
        <dbReference type="EMBL" id="ESN90835.1"/>
    </source>
</evidence>
<reference evidence="10" key="3">
    <citation type="submission" date="2015-06" db="UniProtKB">
        <authorList>
            <consortium name="EnsemblMetazoa"/>
        </authorList>
    </citation>
    <scope>IDENTIFICATION</scope>
</reference>
<keyword evidence="4 7" id="KW-0863">Zinc-finger</keyword>
<dbReference type="Gene3D" id="3.30.160.60">
    <property type="entry name" value="Classic Zinc Finger"/>
    <property type="match status" value="2"/>
</dbReference>
<dbReference type="SUPFAM" id="SSF57667">
    <property type="entry name" value="beta-beta-alpha zinc fingers"/>
    <property type="match status" value="1"/>
</dbReference>
<evidence type="ECO:0000256" key="3">
    <source>
        <dbReference type="ARBA" id="ARBA00022737"/>
    </source>
</evidence>
<dbReference type="InterPro" id="IPR036236">
    <property type="entry name" value="Znf_C2H2_sf"/>
</dbReference>
<dbReference type="InterPro" id="IPR050527">
    <property type="entry name" value="Snail/Krueppel_Znf"/>
</dbReference>
<accession>T1EHM7</accession>
<evidence type="ECO:0000256" key="2">
    <source>
        <dbReference type="ARBA" id="ARBA00022723"/>
    </source>
</evidence>
<dbReference type="FunFam" id="3.30.160.60:FF:000145">
    <property type="entry name" value="Zinc finger protein 574"/>
    <property type="match status" value="1"/>
</dbReference>
<keyword evidence="2" id="KW-0479">Metal-binding</keyword>
<reference evidence="9 11" key="2">
    <citation type="journal article" date="2013" name="Nature">
        <title>Insights into bilaterian evolution from three spiralian genomes.</title>
        <authorList>
            <person name="Simakov O."/>
            <person name="Marletaz F."/>
            <person name="Cho S.J."/>
            <person name="Edsinger-Gonzales E."/>
            <person name="Havlak P."/>
            <person name="Hellsten U."/>
            <person name="Kuo D.H."/>
            <person name="Larsson T."/>
            <person name="Lv J."/>
            <person name="Arendt D."/>
            <person name="Savage R."/>
            <person name="Osoegawa K."/>
            <person name="de Jong P."/>
            <person name="Grimwood J."/>
            <person name="Chapman J.A."/>
            <person name="Shapiro H."/>
            <person name="Aerts A."/>
            <person name="Otillar R.P."/>
            <person name="Terry A.Y."/>
            <person name="Boore J.L."/>
            <person name="Grigoriev I.V."/>
            <person name="Lindberg D.R."/>
            <person name="Seaver E.C."/>
            <person name="Weisblat D.A."/>
            <person name="Putnam N.H."/>
            <person name="Rokhsar D.S."/>
        </authorList>
    </citation>
    <scope>NUCLEOTIDE SEQUENCE</scope>
</reference>
<evidence type="ECO:0000256" key="4">
    <source>
        <dbReference type="ARBA" id="ARBA00022771"/>
    </source>
</evidence>
<sequence length="51" mass="5928">FKCDICSKVFRRKNGLEIHKNQHTGRKPCVCDVCGFSCNDPSNLNKHKKRH</sequence>
<protein>
    <recommendedName>
        <fullName evidence="8">C2H2-type domain-containing protein</fullName>
    </recommendedName>
</protein>
<feature type="domain" description="C2H2-type" evidence="8">
    <location>
        <begin position="29"/>
        <end position="51"/>
    </location>
</feature>
<name>T1EHM7_HELRO</name>
<dbReference type="EMBL" id="KB097744">
    <property type="protein sequence ID" value="ESN90835.1"/>
    <property type="molecule type" value="Genomic_DNA"/>
</dbReference>
<organism evidence="10 11">
    <name type="scientific">Helobdella robusta</name>
    <name type="common">Californian leech</name>
    <dbReference type="NCBI Taxonomy" id="6412"/>
    <lineage>
        <taxon>Eukaryota</taxon>
        <taxon>Metazoa</taxon>
        <taxon>Spiralia</taxon>
        <taxon>Lophotrochozoa</taxon>
        <taxon>Annelida</taxon>
        <taxon>Clitellata</taxon>
        <taxon>Hirudinea</taxon>
        <taxon>Rhynchobdellida</taxon>
        <taxon>Glossiphoniidae</taxon>
        <taxon>Helobdella</taxon>
    </lineage>
</organism>
<gene>
    <name evidence="10" type="primary">20196077</name>
    <name evidence="9" type="ORF">HELRODRAFT_128327</name>
</gene>
<dbReference type="InterPro" id="IPR013087">
    <property type="entry name" value="Znf_C2H2_type"/>
</dbReference>
<dbReference type="EnsemblMetazoa" id="HelroT128327">
    <property type="protein sequence ID" value="HelroP128327"/>
    <property type="gene ID" value="HelroG128327"/>
</dbReference>
<dbReference type="PANTHER" id="PTHR24388:SF104">
    <property type="entry name" value="AT-RICH BINDING PROTEIN-RELATED"/>
    <property type="match status" value="1"/>
</dbReference>
<evidence type="ECO:0000256" key="6">
    <source>
        <dbReference type="ARBA" id="ARBA00023242"/>
    </source>
</evidence>
<dbReference type="PROSITE" id="PS50157">
    <property type="entry name" value="ZINC_FINGER_C2H2_2"/>
    <property type="match status" value="2"/>
</dbReference>
<dbReference type="Pfam" id="PF00096">
    <property type="entry name" value="zf-C2H2"/>
    <property type="match status" value="2"/>
</dbReference>
<dbReference type="SMART" id="SM00355">
    <property type="entry name" value="ZnF_C2H2"/>
    <property type="match status" value="2"/>
</dbReference>
<proteinExistence type="predicted"/>
<dbReference type="KEGG" id="hro:HELRODRAFT_128327"/>
<comment type="subcellular location">
    <subcellularLocation>
        <location evidence="1">Nucleus</location>
    </subcellularLocation>
</comment>
<dbReference type="STRING" id="6412.T1EHM7"/>
<reference evidence="11" key="1">
    <citation type="submission" date="2012-12" db="EMBL/GenBank/DDBJ databases">
        <authorList>
            <person name="Hellsten U."/>
            <person name="Grimwood J."/>
            <person name="Chapman J.A."/>
            <person name="Shapiro H."/>
            <person name="Aerts A."/>
            <person name="Otillar R.P."/>
            <person name="Terry A.Y."/>
            <person name="Boore J.L."/>
            <person name="Simakov O."/>
            <person name="Marletaz F."/>
            <person name="Cho S.-J."/>
            <person name="Edsinger-Gonzales E."/>
            <person name="Havlak P."/>
            <person name="Kuo D.-H."/>
            <person name="Larsson T."/>
            <person name="Lv J."/>
            <person name="Arendt D."/>
            <person name="Savage R."/>
            <person name="Osoegawa K."/>
            <person name="de Jong P."/>
            <person name="Lindberg D.R."/>
            <person name="Seaver E.C."/>
            <person name="Weisblat D.A."/>
            <person name="Putnam N.H."/>
            <person name="Grigoriev I.V."/>
            <person name="Rokhsar D.S."/>
        </authorList>
    </citation>
    <scope>NUCLEOTIDE SEQUENCE</scope>
</reference>
<evidence type="ECO:0000313" key="10">
    <source>
        <dbReference type="EnsemblMetazoa" id="HelroP128327"/>
    </source>
</evidence>
<dbReference type="PROSITE" id="PS00028">
    <property type="entry name" value="ZINC_FINGER_C2H2_1"/>
    <property type="match status" value="2"/>
</dbReference>
<dbReference type="RefSeq" id="XP_009031042.1">
    <property type="nucleotide sequence ID" value="XM_009032794.1"/>
</dbReference>
<dbReference type="FunFam" id="3.30.160.60:FF:000100">
    <property type="entry name" value="Zinc finger 45-like"/>
    <property type="match status" value="1"/>
</dbReference>
<evidence type="ECO:0000256" key="7">
    <source>
        <dbReference type="PROSITE-ProRule" id="PRU00042"/>
    </source>
</evidence>
<evidence type="ECO:0000313" key="11">
    <source>
        <dbReference type="Proteomes" id="UP000015101"/>
    </source>
</evidence>
<dbReference type="Proteomes" id="UP000015101">
    <property type="component" value="Unassembled WGS sequence"/>
</dbReference>
<dbReference type="OrthoDB" id="6161472at2759"/>
<dbReference type="PANTHER" id="PTHR24388">
    <property type="entry name" value="ZINC FINGER PROTEIN"/>
    <property type="match status" value="1"/>
</dbReference>
<dbReference type="InParanoid" id="T1EHM7"/>
<evidence type="ECO:0000259" key="8">
    <source>
        <dbReference type="PROSITE" id="PS50157"/>
    </source>
</evidence>